<comment type="catalytic activity">
    <reaction evidence="10">
        <text>heptanedioate + ATP + CoA = 6-carboxyhexanoyl-CoA + AMP + diphosphate</text>
        <dbReference type="Rhea" id="RHEA:14781"/>
        <dbReference type="ChEBI" id="CHEBI:30616"/>
        <dbReference type="ChEBI" id="CHEBI:33019"/>
        <dbReference type="ChEBI" id="CHEBI:36165"/>
        <dbReference type="ChEBI" id="CHEBI:57287"/>
        <dbReference type="ChEBI" id="CHEBI:57360"/>
        <dbReference type="ChEBI" id="CHEBI:456215"/>
        <dbReference type="EC" id="6.2.1.14"/>
    </reaction>
</comment>
<evidence type="ECO:0000256" key="1">
    <source>
        <dbReference type="ARBA" id="ARBA00001946"/>
    </source>
</evidence>
<dbReference type="UniPathway" id="UPA00999">
    <property type="reaction ID" value="UER00351"/>
</dbReference>
<reference evidence="12" key="2">
    <citation type="submission" date="2011-02" db="EMBL/GenBank/DDBJ databases">
        <title>The complete genome of Desulfurobacterium thermolithotrophum DSM 11699.</title>
        <authorList>
            <consortium name="US DOE Joint Genome Institute (JGI-PGF)"/>
            <person name="Lucas S."/>
            <person name="Copeland A."/>
            <person name="Lapidus A."/>
            <person name="Bruce D."/>
            <person name="Goodwin L."/>
            <person name="Pitluck S."/>
            <person name="Kyrpides N."/>
            <person name="Mavromatis K."/>
            <person name="Pagani I."/>
            <person name="Ivanova N."/>
            <person name="Mikhailova N."/>
            <person name="Daligault H."/>
            <person name="Detter J.C."/>
            <person name="Tapia R."/>
            <person name="Han C."/>
            <person name="Land M."/>
            <person name="Hauser L."/>
            <person name="Markowitz V."/>
            <person name="Cheng J.-F."/>
            <person name="Hugenholtz P."/>
            <person name="Woyke T."/>
            <person name="Wu D."/>
            <person name="Spring S."/>
            <person name="Brambilla E."/>
            <person name="Klenk H.-P."/>
            <person name="Eisen J.A."/>
        </authorList>
    </citation>
    <scope>NUCLEOTIDE SEQUENCE [LARGE SCALE GENOMIC DNA]</scope>
    <source>
        <strain evidence="12">DSM 11699 / BSA</strain>
    </source>
</reference>
<keyword evidence="7" id="KW-0093">Biotin biosynthesis</keyword>
<dbReference type="EMBL" id="CP002543">
    <property type="protein sequence ID" value="ADY73376.1"/>
    <property type="molecule type" value="Genomic_DNA"/>
</dbReference>
<evidence type="ECO:0000256" key="3">
    <source>
        <dbReference type="ARBA" id="ARBA00011738"/>
    </source>
</evidence>
<dbReference type="NCBIfam" id="NF002360">
    <property type="entry name" value="PRK01322.1"/>
    <property type="match status" value="1"/>
</dbReference>
<keyword evidence="6" id="KW-0547">Nucleotide-binding</keyword>
<gene>
    <name evidence="11" type="ordered locus">Dester_0730</name>
</gene>
<evidence type="ECO:0000256" key="4">
    <source>
        <dbReference type="ARBA" id="ARBA00012984"/>
    </source>
</evidence>
<keyword evidence="9" id="KW-0460">Magnesium</keyword>
<dbReference type="OrthoDB" id="9792985at2"/>
<evidence type="ECO:0000256" key="8">
    <source>
        <dbReference type="ARBA" id="ARBA00022840"/>
    </source>
</evidence>
<dbReference type="Pfam" id="PF03744">
    <property type="entry name" value="BioW"/>
    <property type="match status" value="1"/>
</dbReference>
<reference evidence="11 12" key="1">
    <citation type="journal article" date="2011" name="Stand. Genomic Sci.">
        <title>Complete genome sequence of the thermophilic sulfur-reducer Desulfurobacterium thermolithotrophum type strain (BSA(T)) from a deep-sea hydrothermal vent.</title>
        <authorList>
            <person name="Goker M."/>
            <person name="Daligault H."/>
            <person name="Mwirichia R."/>
            <person name="Lapidus A."/>
            <person name="Lucas S."/>
            <person name="Deshpande S."/>
            <person name="Pagani I."/>
            <person name="Tapia R."/>
            <person name="Cheng J.F."/>
            <person name="Goodwin L."/>
            <person name="Pitluck S."/>
            <person name="Liolios K."/>
            <person name="Ivanova N."/>
            <person name="Mavromatis K."/>
            <person name="Mikhailova N."/>
            <person name="Pati A."/>
            <person name="Chen A."/>
            <person name="Palaniappan K."/>
            <person name="Han C."/>
            <person name="Land M."/>
            <person name="Hauser L."/>
            <person name="Pan C."/>
            <person name="Brambilla E.M."/>
            <person name="Rohde M."/>
            <person name="Spring S."/>
            <person name="Sikorski J."/>
            <person name="Wirth R."/>
            <person name="Detter J.C."/>
            <person name="Woyke T."/>
            <person name="Bristow J."/>
            <person name="Eisen J.A."/>
            <person name="Markowitz V."/>
            <person name="Hugenholtz P."/>
            <person name="Kyrpides N.C."/>
            <person name="Klenk H.P."/>
        </authorList>
    </citation>
    <scope>NUCLEOTIDE SEQUENCE [LARGE SCALE GENOMIC DNA]</scope>
    <source>
        <strain evidence="12">DSM 11699 / BSA</strain>
    </source>
</reference>
<evidence type="ECO:0000256" key="2">
    <source>
        <dbReference type="ARBA" id="ARBA00005075"/>
    </source>
</evidence>
<comment type="pathway">
    <text evidence="2">Metabolic intermediate metabolism; pimeloyl-CoA biosynthesis; pimeloyl-CoA from pimelate: step 1/1.</text>
</comment>
<dbReference type="RefSeq" id="WP_013638331.1">
    <property type="nucleotide sequence ID" value="NC_015185.1"/>
</dbReference>
<comment type="subunit">
    <text evidence="3">Homodimer.</text>
</comment>
<dbReference type="GO" id="GO:0009102">
    <property type="term" value="P:biotin biosynthetic process"/>
    <property type="evidence" value="ECO:0007669"/>
    <property type="project" value="UniProtKB-KW"/>
</dbReference>
<evidence type="ECO:0000256" key="9">
    <source>
        <dbReference type="ARBA" id="ARBA00022842"/>
    </source>
</evidence>
<dbReference type="Proteomes" id="UP000007102">
    <property type="component" value="Chromosome"/>
</dbReference>
<dbReference type="eggNOG" id="COG1424">
    <property type="taxonomic scope" value="Bacteria"/>
</dbReference>
<keyword evidence="5 11" id="KW-0436">Ligase</keyword>
<dbReference type="GO" id="GO:0005524">
    <property type="term" value="F:ATP binding"/>
    <property type="evidence" value="ECO:0007669"/>
    <property type="project" value="UniProtKB-KW"/>
</dbReference>
<accession>F0S3F4</accession>
<keyword evidence="8" id="KW-0067">ATP-binding</keyword>
<proteinExistence type="predicted"/>
<sequence>MKKLYSVKMRSSKEGLHISGAERIVLEEELKTVAIQLIERALNHSRGKADFVNLKIEELKKNPVYSPLLPVFEVTDYKSVKELLKKLFSLSKVPLELGIEVYKKLLTGPAPNGQIMRGAMIVAVPSGKRLEPNQYRGVRASYLDVDKETVSILKEKLEDRYTENFKEALVLSTKILHFNNVLGELCVSDDPDYTIGYLSLKGKGYFRIKNIKPQGLPKGGRAIFVEEKIDVEKFINYLEKEPFIAKGFLSYSVISVEELSSLFS</sequence>
<dbReference type="HOGENOM" id="CLU_076858_0_0_0"/>
<keyword evidence="12" id="KW-1185">Reference proteome</keyword>
<protein>
    <recommendedName>
        <fullName evidence="4">6-carboxyhexanoate--CoA ligase</fullName>
        <ecNumber evidence="4">6.2.1.14</ecNumber>
    </recommendedName>
</protein>
<evidence type="ECO:0000313" key="12">
    <source>
        <dbReference type="Proteomes" id="UP000007102"/>
    </source>
</evidence>
<dbReference type="KEGG" id="dte:Dester_0730"/>
<evidence type="ECO:0000256" key="7">
    <source>
        <dbReference type="ARBA" id="ARBA00022756"/>
    </source>
</evidence>
<evidence type="ECO:0000256" key="10">
    <source>
        <dbReference type="ARBA" id="ARBA00049553"/>
    </source>
</evidence>
<dbReference type="STRING" id="868864.Dester_0730"/>
<dbReference type="GO" id="GO:0042410">
    <property type="term" value="F:6-carboxyhexanoate-CoA ligase activity"/>
    <property type="evidence" value="ECO:0007669"/>
    <property type="project" value="UniProtKB-EC"/>
</dbReference>
<dbReference type="AlphaFoldDB" id="F0S3F4"/>
<comment type="cofactor">
    <cofactor evidence="1">
        <name>Mg(2+)</name>
        <dbReference type="ChEBI" id="CHEBI:18420"/>
    </cofactor>
</comment>
<dbReference type="InParanoid" id="F0S3F4"/>
<evidence type="ECO:0000256" key="5">
    <source>
        <dbReference type="ARBA" id="ARBA00022598"/>
    </source>
</evidence>
<dbReference type="EC" id="6.2.1.14" evidence="4"/>
<evidence type="ECO:0000256" key="6">
    <source>
        <dbReference type="ARBA" id="ARBA00022741"/>
    </source>
</evidence>
<dbReference type="InterPro" id="IPR005499">
    <property type="entry name" value="BioW"/>
</dbReference>
<organism evidence="11 12">
    <name type="scientific">Desulfurobacterium thermolithotrophum (strain DSM 11699 / BSA)</name>
    <dbReference type="NCBI Taxonomy" id="868864"/>
    <lineage>
        <taxon>Bacteria</taxon>
        <taxon>Pseudomonadati</taxon>
        <taxon>Aquificota</taxon>
        <taxon>Aquificia</taxon>
        <taxon>Desulfurobacteriales</taxon>
        <taxon>Desulfurobacteriaceae</taxon>
        <taxon>Desulfurobacterium</taxon>
    </lineage>
</organism>
<evidence type="ECO:0000313" key="11">
    <source>
        <dbReference type="EMBL" id="ADY73376.1"/>
    </source>
</evidence>
<name>F0S3F4_DESTD</name>